<dbReference type="AlphaFoldDB" id="A0AAW1RTK4"/>
<evidence type="ECO:0000313" key="4">
    <source>
        <dbReference type="Proteomes" id="UP001485043"/>
    </source>
</evidence>
<feature type="chain" id="PRO_5043587278" evidence="2">
    <location>
        <begin position="22"/>
        <end position="419"/>
    </location>
</feature>
<dbReference type="Proteomes" id="UP001485043">
    <property type="component" value="Unassembled WGS sequence"/>
</dbReference>
<keyword evidence="4" id="KW-1185">Reference proteome</keyword>
<accession>A0AAW1RTK4</accession>
<organism evidence="3 4">
    <name type="scientific">Apatococcus fuscideae</name>
    <dbReference type="NCBI Taxonomy" id="2026836"/>
    <lineage>
        <taxon>Eukaryota</taxon>
        <taxon>Viridiplantae</taxon>
        <taxon>Chlorophyta</taxon>
        <taxon>core chlorophytes</taxon>
        <taxon>Trebouxiophyceae</taxon>
        <taxon>Chlorellales</taxon>
        <taxon>Chlorellaceae</taxon>
        <taxon>Apatococcus</taxon>
    </lineage>
</organism>
<feature type="region of interest" description="Disordered" evidence="1">
    <location>
        <begin position="386"/>
        <end position="419"/>
    </location>
</feature>
<evidence type="ECO:0000256" key="2">
    <source>
        <dbReference type="SAM" id="SignalP"/>
    </source>
</evidence>
<name>A0AAW1RTK4_9CHLO</name>
<feature type="compositionally biased region" description="Basic residues" evidence="1">
    <location>
        <begin position="406"/>
        <end position="419"/>
    </location>
</feature>
<evidence type="ECO:0000313" key="3">
    <source>
        <dbReference type="EMBL" id="KAK9837061.1"/>
    </source>
</evidence>
<protein>
    <submittedName>
        <fullName evidence="3">Uncharacterized protein</fullName>
    </submittedName>
</protein>
<keyword evidence="2" id="KW-0732">Signal</keyword>
<reference evidence="3 4" key="1">
    <citation type="journal article" date="2024" name="Nat. Commun.">
        <title>Phylogenomics reveals the evolutionary origins of lichenization in chlorophyte algae.</title>
        <authorList>
            <person name="Puginier C."/>
            <person name="Libourel C."/>
            <person name="Otte J."/>
            <person name="Skaloud P."/>
            <person name="Haon M."/>
            <person name="Grisel S."/>
            <person name="Petersen M."/>
            <person name="Berrin J.G."/>
            <person name="Delaux P.M."/>
            <person name="Dal Grande F."/>
            <person name="Keller J."/>
        </authorList>
    </citation>
    <scope>NUCLEOTIDE SEQUENCE [LARGE SCALE GENOMIC DNA]</scope>
    <source>
        <strain evidence="3 4">SAG 2523</strain>
    </source>
</reference>
<sequence>MAWPQGLLVLSVFLFLTSAQAASSTVGRYPDLLPPSTQPSKPIFKHKRWNVDPQGGLLSVVVPVYPMPSELGALRNQLRTFAKFFDTSSVAEYIIASPAADVVNTIAYLQTVISETANLSTVQFRVVSDGDCVPEMESGMPAATENSYPGWAKQGLVKLACAKLVQTPFYLLLDTDIFFVHHAKAEDLFKHYLCTEFSPVCDMARKVGYQAKNDVYPLYHRTEDQLQWLLETSKTLQLSVPLDWRAALGVTPQIISTDVAQQLGAWIEHRFRQKSWTEYLLEFLPPAYNKGGDNGWATPWTDYMLYWVFATHANVFEDYHTDANMLQTTAIWSEEQFNSWSPCRDTFEYDMGYFSSIQGSIGLPADKVWDKMTECFEWQVERTKREAAGQDTSNMKLGSGALKANTKQKAKPSRTRLLE</sequence>
<gene>
    <name evidence="3" type="ORF">WJX84_007207</name>
</gene>
<feature type="signal peptide" evidence="2">
    <location>
        <begin position="1"/>
        <end position="21"/>
    </location>
</feature>
<dbReference type="EMBL" id="JALJOV010001985">
    <property type="protein sequence ID" value="KAK9837061.1"/>
    <property type="molecule type" value="Genomic_DNA"/>
</dbReference>
<dbReference type="InterPro" id="IPR045499">
    <property type="entry name" value="DUF6492"/>
</dbReference>
<evidence type="ECO:0000256" key="1">
    <source>
        <dbReference type="SAM" id="MobiDB-lite"/>
    </source>
</evidence>
<comment type="caution">
    <text evidence="3">The sequence shown here is derived from an EMBL/GenBank/DDBJ whole genome shotgun (WGS) entry which is preliminary data.</text>
</comment>
<dbReference type="Pfam" id="PF20102">
    <property type="entry name" value="DUF6492"/>
    <property type="match status" value="1"/>
</dbReference>
<proteinExistence type="predicted"/>